<feature type="domain" description="DDE-1" evidence="1">
    <location>
        <begin position="49"/>
        <end position="125"/>
    </location>
</feature>
<evidence type="ECO:0000259" key="1">
    <source>
        <dbReference type="Pfam" id="PF03184"/>
    </source>
</evidence>
<comment type="caution">
    <text evidence="2">The sequence shown here is derived from an EMBL/GenBank/DDBJ whole genome shotgun (WGS) entry which is preliminary data.</text>
</comment>
<accession>A0ABQ9HCM7</accession>
<evidence type="ECO:0000313" key="3">
    <source>
        <dbReference type="Proteomes" id="UP001159363"/>
    </source>
</evidence>
<dbReference type="Pfam" id="PF03184">
    <property type="entry name" value="DDE_1"/>
    <property type="match status" value="1"/>
</dbReference>
<sequence>MARPELIYNIDEKGVRLTIHFKQDVLARRVANRVHLVAPEHAENVTVCSMATALFIGWLEHFARYKVDENTLLIFDGTLSHFDANIVRAADQFGIILYCLSCNTTHELQPLDKSVFISFESCWDDETLLTYDRKKDFGLNRSTLDPIPSRFWARYVTAPHIVSGFRATGIYPSDPHKIPDEAFVPSGVTEIPQEDVANAENVNHTNHFNDPTRERKHRINKRTRVTIECSFARASVNATRRAKVDVPGAPADRASKRSLGTFAHCKRLLQTSDQSFGVFARCKQCSI</sequence>
<keyword evidence="3" id="KW-1185">Reference proteome</keyword>
<gene>
    <name evidence="2" type="ORF">PR048_018497</name>
</gene>
<proteinExistence type="predicted"/>
<dbReference type="InterPro" id="IPR004875">
    <property type="entry name" value="DDE_SF_endonuclease_dom"/>
</dbReference>
<protein>
    <recommendedName>
        <fullName evidence="1">DDE-1 domain-containing protein</fullName>
    </recommendedName>
</protein>
<name>A0ABQ9HCM7_9NEOP</name>
<organism evidence="2 3">
    <name type="scientific">Dryococelus australis</name>
    <dbReference type="NCBI Taxonomy" id="614101"/>
    <lineage>
        <taxon>Eukaryota</taxon>
        <taxon>Metazoa</taxon>
        <taxon>Ecdysozoa</taxon>
        <taxon>Arthropoda</taxon>
        <taxon>Hexapoda</taxon>
        <taxon>Insecta</taxon>
        <taxon>Pterygota</taxon>
        <taxon>Neoptera</taxon>
        <taxon>Polyneoptera</taxon>
        <taxon>Phasmatodea</taxon>
        <taxon>Verophasmatodea</taxon>
        <taxon>Anareolatae</taxon>
        <taxon>Phasmatidae</taxon>
        <taxon>Eurycanthinae</taxon>
        <taxon>Dryococelus</taxon>
    </lineage>
</organism>
<evidence type="ECO:0000313" key="2">
    <source>
        <dbReference type="EMBL" id="KAJ8882009.1"/>
    </source>
</evidence>
<reference evidence="2 3" key="1">
    <citation type="submission" date="2023-02" db="EMBL/GenBank/DDBJ databases">
        <title>LHISI_Scaffold_Assembly.</title>
        <authorList>
            <person name="Stuart O.P."/>
            <person name="Cleave R."/>
            <person name="Magrath M.J.L."/>
            <person name="Mikheyev A.S."/>
        </authorList>
    </citation>
    <scope>NUCLEOTIDE SEQUENCE [LARGE SCALE GENOMIC DNA]</scope>
    <source>
        <strain evidence="2">Daus_M_001</strain>
        <tissue evidence="2">Leg muscle</tissue>
    </source>
</reference>
<dbReference type="EMBL" id="JARBHB010000006">
    <property type="protein sequence ID" value="KAJ8882009.1"/>
    <property type="molecule type" value="Genomic_DNA"/>
</dbReference>
<dbReference type="Proteomes" id="UP001159363">
    <property type="component" value="Chromosome 5"/>
</dbReference>